<evidence type="ECO:0000256" key="5">
    <source>
        <dbReference type="ARBA" id="ARBA00023212"/>
    </source>
</evidence>
<dbReference type="PANTHER" id="PTHR12058">
    <property type="entry name" value="ARP2/3 COMPLEX 34 KDA SUBUNIT"/>
    <property type="match status" value="1"/>
</dbReference>
<comment type="subcellular location">
    <subcellularLocation>
        <location evidence="1">Cytoplasm</location>
        <location evidence="1">Cytoskeleton</location>
    </subcellularLocation>
</comment>
<dbReference type="AlphaFoldDB" id="A0A7J7P8K5"/>
<keyword evidence="8" id="KW-1185">Reference proteome</keyword>
<organism evidence="7 8">
    <name type="scientific">Kingdonia uniflora</name>
    <dbReference type="NCBI Taxonomy" id="39325"/>
    <lineage>
        <taxon>Eukaryota</taxon>
        <taxon>Viridiplantae</taxon>
        <taxon>Streptophyta</taxon>
        <taxon>Embryophyta</taxon>
        <taxon>Tracheophyta</taxon>
        <taxon>Spermatophyta</taxon>
        <taxon>Magnoliopsida</taxon>
        <taxon>Ranunculales</taxon>
        <taxon>Circaeasteraceae</taxon>
        <taxon>Kingdonia</taxon>
    </lineage>
</organism>
<dbReference type="SUPFAM" id="SSF69645">
    <property type="entry name" value="Arp2/3 complex subunits"/>
    <property type="match status" value="1"/>
</dbReference>
<dbReference type="OrthoDB" id="148331at2759"/>
<gene>
    <name evidence="7" type="ORF">GIB67_035912</name>
</gene>
<feature type="compositionally biased region" description="Polar residues" evidence="6">
    <location>
        <begin position="1"/>
        <end position="17"/>
    </location>
</feature>
<dbReference type="GO" id="GO:0051015">
    <property type="term" value="F:actin filament binding"/>
    <property type="evidence" value="ECO:0007669"/>
    <property type="project" value="TreeGrafter"/>
</dbReference>
<reference evidence="7 8" key="1">
    <citation type="journal article" date="2020" name="IScience">
        <title>Genome Sequencing of the Endangered Kingdonia uniflora (Circaeasteraceae, Ranunculales) Reveals Potential Mechanisms of Evolutionary Specialization.</title>
        <authorList>
            <person name="Sun Y."/>
            <person name="Deng T."/>
            <person name="Zhang A."/>
            <person name="Moore M.J."/>
            <person name="Landis J.B."/>
            <person name="Lin N."/>
            <person name="Zhang H."/>
            <person name="Zhang X."/>
            <person name="Huang J."/>
            <person name="Zhang X."/>
            <person name="Sun H."/>
            <person name="Wang H."/>
        </authorList>
    </citation>
    <scope>NUCLEOTIDE SEQUENCE [LARGE SCALE GENOMIC DNA]</scope>
    <source>
        <strain evidence="7">TB1705</strain>
        <tissue evidence="7">Leaf</tissue>
    </source>
</reference>
<dbReference type="InterPro" id="IPR007188">
    <property type="entry name" value="ARPC2"/>
</dbReference>
<dbReference type="PANTHER" id="PTHR12058:SF0">
    <property type="entry name" value="ACTIN-RELATED PROTEIN 2_3 COMPLEX SUBUNIT 2"/>
    <property type="match status" value="1"/>
</dbReference>
<comment type="caution">
    <text evidence="7">The sequence shown here is derived from an EMBL/GenBank/DDBJ whole genome shotgun (WGS) entry which is preliminary data.</text>
</comment>
<keyword evidence="3" id="KW-0963">Cytoplasm</keyword>
<protein>
    <submittedName>
        <fullName evidence="7">Uncharacterized protein</fullName>
    </submittedName>
</protein>
<dbReference type="Gene3D" id="3.30.1460.20">
    <property type="match status" value="1"/>
</dbReference>
<accession>A0A7J7P8K5</accession>
<feature type="compositionally biased region" description="Low complexity" evidence="6">
    <location>
        <begin position="18"/>
        <end position="32"/>
    </location>
</feature>
<evidence type="ECO:0000313" key="8">
    <source>
        <dbReference type="Proteomes" id="UP000541444"/>
    </source>
</evidence>
<dbReference type="GO" id="GO:0005885">
    <property type="term" value="C:Arp2/3 protein complex"/>
    <property type="evidence" value="ECO:0007669"/>
    <property type="project" value="InterPro"/>
</dbReference>
<proteinExistence type="inferred from homology"/>
<feature type="compositionally biased region" description="Polar residues" evidence="6">
    <location>
        <begin position="36"/>
        <end position="61"/>
    </location>
</feature>
<name>A0A7J7P8K5_9MAGN</name>
<feature type="region of interest" description="Disordered" evidence="6">
    <location>
        <begin position="1"/>
        <end position="75"/>
    </location>
</feature>
<dbReference type="GO" id="GO:0005200">
    <property type="term" value="F:structural constituent of cytoskeleton"/>
    <property type="evidence" value="ECO:0007669"/>
    <property type="project" value="TreeGrafter"/>
</dbReference>
<evidence type="ECO:0000256" key="1">
    <source>
        <dbReference type="ARBA" id="ARBA00004245"/>
    </source>
</evidence>
<sequence length="279" mass="31224">MFHQKPTSFPYNQSHHQGNSSGRNNSYNYSGRPYYQGSNLNQNQGGVSFTPNHQPFQQNTPYVPPQNKKPSSDDGIQALLESNNQLMQQFMEMNQQSISRIETSIAQLASGLSTRGKGHMELIYQICANTGMYSSKDELLVKDVELSNTRVPHGEVSMRSPEFILLSMSLPTPHPETVFFGGLPSGVLEAIKEAYGVLVQILDPPKDGYNPTMKFNLEKLPQYEEEEYDLLVKIASLREVVLGAPLRVVLKHLALKKVAADVDQLVALVHWQNESFPCS</sequence>
<evidence type="ECO:0000256" key="3">
    <source>
        <dbReference type="ARBA" id="ARBA00022490"/>
    </source>
</evidence>
<dbReference type="InterPro" id="IPR034666">
    <property type="entry name" value="ARPC2/4"/>
</dbReference>
<evidence type="ECO:0000256" key="4">
    <source>
        <dbReference type="ARBA" id="ARBA00023203"/>
    </source>
</evidence>
<evidence type="ECO:0000256" key="6">
    <source>
        <dbReference type="SAM" id="MobiDB-lite"/>
    </source>
</evidence>
<dbReference type="GO" id="GO:0030041">
    <property type="term" value="P:actin filament polymerization"/>
    <property type="evidence" value="ECO:0007669"/>
    <property type="project" value="InterPro"/>
</dbReference>
<evidence type="ECO:0000313" key="7">
    <source>
        <dbReference type="EMBL" id="KAF6175785.1"/>
    </source>
</evidence>
<keyword evidence="4" id="KW-0009">Actin-binding</keyword>
<evidence type="ECO:0000256" key="2">
    <source>
        <dbReference type="ARBA" id="ARBA00007192"/>
    </source>
</evidence>
<dbReference type="GO" id="GO:0034314">
    <property type="term" value="P:Arp2/3 complex-mediated actin nucleation"/>
    <property type="evidence" value="ECO:0007669"/>
    <property type="project" value="InterPro"/>
</dbReference>
<comment type="similarity">
    <text evidence="2">Belongs to the ARPC2 family.</text>
</comment>
<dbReference type="EMBL" id="JACGCM010000146">
    <property type="protein sequence ID" value="KAF6175785.1"/>
    <property type="molecule type" value="Genomic_DNA"/>
</dbReference>
<dbReference type="Proteomes" id="UP000541444">
    <property type="component" value="Unassembled WGS sequence"/>
</dbReference>
<keyword evidence="5" id="KW-0206">Cytoskeleton</keyword>